<evidence type="ECO:0000313" key="2">
    <source>
        <dbReference type="Proteomes" id="UP000620124"/>
    </source>
</evidence>
<evidence type="ECO:0000313" key="1">
    <source>
        <dbReference type="EMBL" id="KAF7335416.1"/>
    </source>
</evidence>
<name>A0A8H6X7H5_9AGAR</name>
<dbReference type="EMBL" id="JACAZI010000024">
    <property type="protein sequence ID" value="KAF7335416.1"/>
    <property type="molecule type" value="Genomic_DNA"/>
</dbReference>
<dbReference type="OrthoDB" id="2786194at2759"/>
<dbReference type="AlphaFoldDB" id="A0A8H6X7H5"/>
<gene>
    <name evidence="1" type="ORF">MVEN_02194400</name>
</gene>
<sequence>MPRSHLGGSGWLCATSLIYWSEKILRERSYPFTCVDTISLTLFALEALACRVARLDFKCETGTLSPVRDWRLYLPQSITWLRLVAGTWLFVASSDNHISKISCWDLTSVFQGHREPLTEAYLPGQVKTGKLEVQDSGVVLALGLGAESLAVHVITFRKHSGRYIFSELCRIDGSLHVLILCGDLVGCGLRNGVIQPHVVNWKDDWIDDIPELDIRGKGTVPHLMTISKNALVVVRTNALQVYTLRSNARDLIALVKLVEIPTVWEVAVCSPSSKSSPNPSLRLIVLSPIGVEMCIVDFDVLAELDDQHLCRRFVLAKSPRYYYHDEPWYRPYVGGTS</sequence>
<reference evidence="1" key="1">
    <citation type="submission" date="2020-05" db="EMBL/GenBank/DDBJ databases">
        <title>Mycena genomes resolve the evolution of fungal bioluminescence.</title>
        <authorList>
            <person name="Tsai I.J."/>
        </authorList>
    </citation>
    <scope>NUCLEOTIDE SEQUENCE</scope>
    <source>
        <strain evidence="1">CCC161011</strain>
    </source>
</reference>
<organism evidence="1 2">
    <name type="scientific">Mycena venus</name>
    <dbReference type="NCBI Taxonomy" id="2733690"/>
    <lineage>
        <taxon>Eukaryota</taxon>
        <taxon>Fungi</taxon>
        <taxon>Dikarya</taxon>
        <taxon>Basidiomycota</taxon>
        <taxon>Agaricomycotina</taxon>
        <taxon>Agaricomycetes</taxon>
        <taxon>Agaricomycetidae</taxon>
        <taxon>Agaricales</taxon>
        <taxon>Marasmiineae</taxon>
        <taxon>Mycenaceae</taxon>
        <taxon>Mycena</taxon>
    </lineage>
</organism>
<comment type="caution">
    <text evidence="1">The sequence shown here is derived from an EMBL/GenBank/DDBJ whole genome shotgun (WGS) entry which is preliminary data.</text>
</comment>
<protein>
    <submittedName>
        <fullName evidence="1">F-box domain-containing protein</fullName>
    </submittedName>
</protein>
<keyword evidence="2" id="KW-1185">Reference proteome</keyword>
<accession>A0A8H6X7H5</accession>
<dbReference type="Proteomes" id="UP000620124">
    <property type="component" value="Unassembled WGS sequence"/>
</dbReference>
<proteinExistence type="predicted"/>